<organism evidence="1">
    <name type="scientific">Exserohilum turcicum polymycovirus 1</name>
    <dbReference type="NCBI Taxonomy" id="3229045"/>
    <lineage>
        <taxon>Viruses</taxon>
        <taxon>Riboviria</taxon>
        <taxon>Riboviria incertae sedis</taxon>
        <taxon>Polymycoviridae</taxon>
        <taxon>Polymycovirus</taxon>
    </lineage>
</organism>
<protein>
    <submittedName>
        <fullName evidence="1">Uncharacterized protein</fullName>
    </submittedName>
</protein>
<proteinExistence type="predicted"/>
<evidence type="ECO:0000313" key="1">
    <source>
        <dbReference type="EMBL" id="XBY85587.1"/>
    </source>
</evidence>
<sequence length="310" mass="33816">MRATTFVLRETVFAMPSEPIPPIIRIVPREEMTRILDEMETDDFNAMADEAMRIGQFSGITYLLSRGYIPDGFEVFFDGKYLFPPVLDCETVVDDEEVATDTYAVSTTQYRMVKDDWQSHPGFADVTVMCALLGDEATKPATKNTRVLLAAYPGSRPGPLRPYRPQSPTPLVNLPGGHVNFGPDGIVPVPVIHVPHARPPTFLALVGGLTVLRHHDPGLLASLAHQYWTDGSIKPVSSGVRAFRLNPATATMTPIPPGEALSEGRERAPGRGKYPLMVAQLLQLVTNGPSGAVKQLSDAEFVRPTWRGGG</sequence>
<name>A0AAU7YCF2_9VIRU</name>
<accession>A0AAU7YCF2</accession>
<dbReference type="EMBL" id="PP926259">
    <property type="protein sequence ID" value="XBY85587.1"/>
    <property type="molecule type" value="Genomic_RNA"/>
</dbReference>
<reference evidence="1" key="1">
    <citation type="submission" date="2024-05" db="EMBL/GenBank/DDBJ databases">
        <title>Viral Diversity and Horizontal Gene Transfer Among Viruses in Setosphaeria turcica Population from Northern Corn Leaf Blight of Maize.</title>
        <authorList>
            <person name="Jia J."/>
            <person name="Mu F."/>
        </authorList>
    </citation>
    <scope>NUCLEOTIDE SEQUENCE</scope>
    <source>
        <strain evidence="1">TG5</strain>
    </source>
</reference>